<dbReference type="PROSITE" id="PS50157">
    <property type="entry name" value="ZINC_FINGER_C2H2_2"/>
    <property type="match status" value="1"/>
</dbReference>
<keyword evidence="5" id="KW-1185">Reference proteome</keyword>
<reference evidence="4" key="1">
    <citation type="journal article" date="2020" name="Stud. Mycol.">
        <title>101 Dothideomycetes genomes: a test case for predicting lifestyles and emergence of pathogens.</title>
        <authorList>
            <person name="Haridas S."/>
            <person name="Albert R."/>
            <person name="Binder M."/>
            <person name="Bloem J."/>
            <person name="Labutti K."/>
            <person name="Salamov A."/>
            <person name="Andreopoulos B."/>
            <person name="Baker S."/>
            <person name="Barry K."/>
            <person name="Bills G."/>
            <person name="Bluhm B."/>
            <person name="Cannon C."/>
            <person name="Castanera R."/>
            <person name="Culley D."/>
            <person name="Daum C."/>
            <person name="Ezra D."/>
            <person name="Gonzalez J."/>
            <person name="Henrissat B."/>
            <person name="Kuo A."/>
            <person name="Liang C."/>
            <person name="Lipzen A."/>
            <person name="Lutzoni F."/>
            <person name="Magnuson J."/>
            <person name="Mondo S."/>
            <person name="Nolan M."/>
            <person name="Ohm R."/>
            <person name="Pangilinan J."/>
            <person name="Park H.-J."/>
            <person name="Ramirez L."/>
            <person name="Alfaro M."/>
            <person name="Sun H."/>
            <person name="Tritt A."/>
            <person name="Yoshinaga Y."/>
            <person name="Zwiers L.-H."/>
            <person name="Turgeon B."/>
            <person name="Goodwin S."/>
            <person name="Spatafora J."/>
            <person name="Crous P."/>
            <person name="Grigoriev I."/>
        </authorList>
    </citation>
    <scope>NUCLEOTIDE SEQUENCE</scope>
    <source>
        <strain evidence="4">CBS 161.51</strain>
    </source>
</reference>
<sequence>MEPPAKRLRILQPVEVDEENEAFISAKQRQQRKFKGRLESIFEKYGNMHESMSDEVDMTTNSVVVDRGHLRRLNRQVGRKETMLLATLGLITADEPEGVSEEEGEKEDSADELAPPQLPKSKGRQAEEDSDNNPPILHQPNTTATSMAQFGVQQTPSTPNPAANLLQVMQFPQTPAGLQAQTSFYTTLAQTINQAVQQAVAPLFSGLLPYAPNVPLPFANTLPAPVTPIAVSDKIAPATDPKWFFPPLSARSRKDTVAQSSPVPASGETPRLEDAAVQHVERIASQEAQEKESESVPMTSSEAPQIPETPPMSSDRRRHDGSAIRPRRSSPRVEIQKRRVGSNMKYCFTQEDDVYISKSKLLHKHTWAEIRDGKVKWKGWPLTAFQNRWDQGLKGKQLHLEPLTVCSGGRVQGNDRSPVERVSDSPVRSHHLPTPSSLDHEDSHEEARGLTHDQGSGNALPPRAHFDDDERELLSLAGADLEQEQPPVNNDDNTIYLTSEDFILPSIERIECVNDDARQHDLPTAKQPPSIDLQTGPVLSSPTSTRKRKPPPIKYEVLSDSEAEDKGVEFRDLGVDVFTTSAAFFVCNICQKSFQSAKNLVRHQDNPCNMHDKALQRSPSIDLVGDDDSQAPATTYIKRESSTPTASFLLNTSAFRTPKALPYRSDLDSSGSRSTSKVDRKTFRKQVKQSWTRKGTPAPKSVAKRKSFHTLPRKRAWVDDDGDEDELAM</sequence>
<keyword evidence="1" id="KW-0479">Metal-binding</keyword>
<feature type="region of interest" description="Disordered" evidence="2">
    <location>
        <begin position="286"/>
        <end position="334"/>
    </location>
</feature>
<dbReference type="AlphaFoldDB" id="A0A6A5SS00"/>
<evidence type="ECO:0000259" key="3">
    <source>
        <dbReference type="PROSITE" id="PS50157"/>
    </source>
</evidence>
<dbReference type="InterPro" id="IPR013087">
    <property type="entry name" value="Znf_C2H2_type"/>
</dbReference>
<dbReference type="PANTHER" id="PTHR15992:SF5">
    <property type="entry name" value="HOLLIDAY JUNCTION RECOGNITION PROTEIN"/>
    <property type="match status" value="1"/>
</dbReference>
<evidence type="ECO:0000256" key="2">
    <source>
        <dbReference type="SAM" id="MobiDB-lite"/>
    </source>
</evidence>
<feature type="region of interest" description="Disordered" evidence="2">
    <location>
        <begin position="409"/>
        <end position="465"/>
    </location>
</feature>
<dbReference type="Proteomes" id="UP000800038">
    <property type="component" value="Unassembled WGS sequence"/>
</dbReference>
<dbReference type="InterPro" id="IPR018465">
    <property type="entry name" value="Scm3/HJURP"/>
</dbReference>
<keyword evidence="1" id="KW-0863">Zinc-finger</keyword>
<accession>A0A6A5SS00</accession>
<dbReference type="OrthoDB" id="2420608at2759"/>
<name>A0A6A5SS00_9PLEO</name>
<evidence type="ECO:0000313" key="4">
    <source>
        <dbReference type="EMBL" id="KAF1942580.1"/>
    </source>
</evidence>
<feature type="region of interest" description="Disordered" evidence="2">
    <location>
        <begin position="93"/>
        <end position="141"/>
    </location>
</feature>
<feature type="domain" description="C2H2-type" evidence="3">
    <location>
        <begin position="585"/>
        <end position="611"/>
    </location>
</feature>
<feature type="region of interest" description="Disordered" evidence="2">
    <location>
        <begin position="251"/>
        <end position="273"/>
    </location>
</feature>
<dbReference type="GO" id="GO:0042393">
    <property type="term" value="F:histone binding"/>
    <property type="evidence" value="ECO:0007669"/>
    <property type="project" value="InterPro"/>
</dbReference>
<feature type="compositionally biased region" description="Acidic residues" evidence="2">
    <location>
        <begin position="719"/>
        <end position="729"/>
    </location>
</feature>
<feature type="compositionally biased region" description="Basic and acidic residues" evidence="2">
    <location>
        <begin position="438"/>
        <end position="451"/>
    </location>
</feature>
<dbReference type="InterPro" id="IPR009072">
    <property type="entry name" value="Histone-fold"/>
</dbReference>
<dbReference type="Gene3D" id="1.10.20.10">
    <property type="entry name" value="Histone, subunit A"/>
    <property type="match status" value="1"/>
</dbReference>
<feature type="region of interest" description="Disordered" evidence="2">
    <location>
        <begin position="520"/>
        <end position="552"/>
    </location>
</feature>
<dbReference type="EMBL" id="ML976033">
    <property type="protein sequence ID" value="KAF1942580.1"/>
    <property type="molecule type" value="Genomic_DNA"/>
</dbReference>
<protein>
    <recommendedName>
        <fullName evidence="3">C2H2-type domain-containing protein</fullName>
    </recommendedName>
</protein>
<feature type="region of interest" description="Disordered" evidence="2">
    <location>
        <begin position="661"/>
        <end position="729"/>
    </location>
</feature>
<evidence type="ECO:0000313" key="5">
    <source>
        <dbReference type="Proteomes" id="UP000800038"/>
    </source>
</evidence>
<dbReference type="GO" id="GO:0046982">
    <property type="term" value="F:protein heterodimerization activity"/>
    <property type="evidence" value="ECO:0007669"/>
    <property type="project" value="InterPro"/>
</dbReference>
<dbReference type="GO" id="GO:0005634">
    <property type="term" value="C:nucleus"/>
    <property type="evidence" value="ECO:0007669"/>
    <property type="project" value="InterPro"/>
</dbReference>
<feature type="compositionally biased region" description="Acidic residues" evidence="2">
    <location>
        <begin position="94"/>
        <end position="111"/>
    </location>
</feature>
<evidence type="ECO:0000256" key="1">
    <source>
        <dbReference type="PROSITE-ProRule" id="PRU00042"/>
    </source>
</evidence>
<keyword evidence="1" id="KW-0862">Zinc</keyword>
<dbReference type="Pfam" id="PF10384">
    <property type="entry name" value="Scm3"/>
    <property type="match status" value="1"/>
</dbReference>
<organism evidence="4 5">
    <name type="scientific">Clathrospora elynae</name>
    <dbReference type="NCBI Taxonomy" id="706981"/>
    <lineage>
        <taxon>Eukaryota</taxon>
        <taxon>Fungi</taxon>
        <taxon>Dikarya</taxon>
        <taxon>Ascomycota</taxon>
        <taxon>Pezizomycotina</taxon>
        <taxon>Dothideomycetes</taxon>
        <taxon>Pleosporomycetidae</taxon>
        <taxon>Pleosporales</taxon>
        <taxon>Diademaceae</taxon>
        <taxon>Clathrospora</taxon>
    </lineage>
</organism>
<proteinExistence type="predicted"/>
<gene>
    <name evidence="4" type="ORF">EJ02DRAFT_433828</name>
</gene>
<dbReference type="PANTHER" id="PTHR15992">
    <property type="entry name" value="HOLLIDAY JUNCTION RECOGNITION PROTEIN"/>
    <property type="match status" value="1"/>
</dbReference>
<dbReference type="GO" id="GO:0008270">
    <property type="term" value="F:zinc ion binding"/>
    <property type="evidence" value="ECO:0007669"/>
    <property type="project" value="UniProtKB-KW"/>
</dbReference>
<feature type="compositionally biased region" description="Basic residues" evidence="2">
    <location>
        <begin position="702"/>
        <end position="715"/>
    </location>
</feature>